<dbReference type="VEuPathDB" id="VectorBase:AALB008876"/>
<reference evidence="1 2" key="1">
    <citation type="journal article" date="2017" name="G3 (Bethesda)">
        <title>The Physical Genome Mapping of Anopheles albimanus Corrected Scaffold Misassemblies and Identified Interarm Rearrangements in Genus Anopheles.</title>
        <authorList>
            <person name="Artemov G.N."/>
            <person name="Peery A.N."/>
            <person name="Jiang X."/>
            <person name="Tu Z."/>
            <person name="Stegniy V.N."/>
            <person name="Sharakhova M.V."/>
            <person name="Sharakhov I.V."/>
        </authorList>
    </citation>
    <scope>NUCLEOTIDE SEQUENCE [LARGE SCALE GENOMIC DNA]</scope>
    <source>
        <strain evidence="1 2">ALBI9_A</strain>
    </source>
</reference>
<name>A0A182FQQ5_ANOAL</name>
<proteinExistence type="predicted"/>
<evidence type="ECO:0000313" key="1">
    <source>
        <dbReference type="EnsemblMetazoa" id="AALB008876-PA"/>
    </source>
</evidence>
<accession>A0A182FQQ5</accession>
<dbReference type="Proteomes" id="UP000069272">
    <property type="component" value="Chromosome 2R"/>
</dbReference>
<evidence type="ECO:0000313" key="2">
    <source>
        <dbReference type="Proteomes" id="UP000069272"/>
    </source>
</evidence>
<organism evidence="1 2">
    <name type="scientific">Anopheles albimanus</name>
    <name type="common">New world malaria mosquito</name>
    <dbReference type="NCBI Taxonomy" id="7167"/>
    <lineage>
        <taxon>Eukaryota</taxon>
        <taxon>Metazoa</taxon>
        <taxon>Ecdysozoa</taxon>
        <taxon>Arthropoda</taxon>
        <taxon>Hexapoda</taxon>
        <taxon>Insecta</taxon>
        <taxon>Pterygota</taxon>
        <taxon>Neoptera</taxon>
        <taxon>Endopterygota</taxon>
        <taxon>Diptera</taxon>
        <taxon>Nematocera</taxon>
        <taxon>Culicoidea</taxon>
        <taxon>Culicidae</taxon>
        <taxon>Anophelinae</taxon>
        <taxon>Anopheles</taxon>
    </lineage>
</organism>
<keyword evidence="2" id="KW-1185">Reference proteome</keyword>
<protein>
    <submittedName>
        <fullName evidence="1">Uncharacterized protein</fullName>
    </submittedName>
</protein>
<dbReference type="AlphaFoldDB" id="A0A182FQQ5"/>
<sequence length="140" mass="16321">MPKAKGKGKKKKKPIDPNLLYCDDQHFDETLAIVRIEHCLRCPIYQEMAQRIFDRICQQFPDTSFKLIRNEFDKMEPREGSFEVSIARNCRVPDHTIWSGLPRGPPRREKFPPLELPSELIERIRSEIKPPSKPKAGLLP</sequence>
<reference evidence="1" key="2">
    <citation type="submission" date="2022-08" db="UniProtKB">
        <authorList>
            <consortium name="EnsemblMetazoa"/>
        </authorList>
    </citation>
    <scope>IDENTIFICATION</scope>
    <source>
        <strain evidence="1">STECLA/ALBI9_A</strain>
    </source>
</reference>
<dbReference type="EnsemblMetazoa" id="AALB008876-RA">
    <property type="protein sequence ID" value="AALB008876-PA"/>
    <property type="gene ID" value="AALB008876"/>
</dbReference>